<name>A0A0E9RBJ9_ANGAN</name>
<reference evidence="1" key="1">
    <citation type="submission" date="2014-11" db="EMBL/GenBank/DDBJ databases">
        <authorList>
            <person name="Amaro Gonzalez C."/>
        </authorList>
    </citation>
    <scope>NUCLEOTIDE SEQUENCE</scope>
</reference>
<proteinExistence type="predicted"/>
<dbReference type="AlphaFoldDB" id="A0A0E9RBJ9"/>
<reference evidence="1" key="2">
    <citation type="journal article" date="2015" name="Fish Shellfish Immunol.">
        <title>Early steps in the European eel (Anguilla anguilla)-Vibrio vulnificus interaction in the gills: Role of the RtxA13 toxin.</title>
        <authorList>
            <person name="Callol A."/>
            <person name="Pajuelo D."/>
            <person name="Ebbesson L."/>
            <person name="Teles M."/>
            <person name="MacKenzie S."/>
            <person name="Amaro C."/>
        </authorList>
    </citation>
    <scope>NUCLEOTIDE SEQUENCE</scope>
</reference>
<accession>A0A0E9RBJ9</accession>
<dbReference type="EMBL" id="GBXM01082400">
    <property type="protein sequence ID" value="JAH26177.1"/>
    <property type="molecule type" value="Transcribed_RNA"/>
</dbReference>
<sequence>MLRNFKKMSGLIKWEIWRMGSFVQWPLICIYVNRGLVRG</sequence>
<protein>
    <submittedName>
        <fullName evidence="1">Uncharacterized protein</fullName>
    </submittedName>
</protein>
<evidence type="ECO:0000313" key="1">
    <source>
        <dbReference type="EMBL" id="JAH26177.1"/>
    </source>
</evidence>
<organism evidence="1">
    <name type="scientific">Anguilla anguilla</name>
    <name type="common">European freshwater eel</name>
    <name type="synonym">Muraena anguilla</name>
    <dbReference type="NCBI Taxonomy" id="7936"/>
    <lineage>
        <taxon>Eukaryota</taxon>
        <taxon>Metazoa</taxon>
        <taxon>Chordata</taxon>
        <taxon>Craniata</taxon>
        <taxon>Vertebrata</taxon>
        <taxon>Euteleostomi</taxon>
        <taxon>Actinopterygii</taxon>
        <taxon>Neopterygii</taxon>
        <taxon>Teleostei</taxon>
        <taxon>Anguilliformes</taxon>
        <taxon>Anguillidae</taxon>
        <taxon>Anguilla</taxon>
    </lineage>
</organism>